<comment type="similarity">
    <text evidence="3">Belongs to the class I-like SAM-binding methyltransferase superfamily. Cx-SAM synthase family.</text>
</comment>
<dbReference type="PANTHER" id="PTHR43861:SF2">
    <property type="entry name" value="CARBOXY-S-ADENOSYL-L-METHIONINE SYNTHASE"/>
    <property type="match status" value="1"/>
</dbReference>
<feature type="binding site" evidence="3">
    <location>
        <position position="199"/>
    </location>
    <ligand>
        <name>S-adenosyl-L-methionine</name>
        <dbReference type="ChEBI" id="CHEBI:59789"/>
    </ligand>
</feature>
<feature type="binding site" evidence="3 4">
    <location>
        <position position="39"/>
    </location>
    <ligand>
        <name>S-adenosyl-L-methionine</name>
        <dbReference type="ChEBI" id="CHEBI:59789"/>
    </ligand>
</feature>
<feature type="binding site" evidence="3 4">
    <location>
        <position position="132"/>
    </location>
    <ligand>
        <name>S-adenosyl-L-methionine</name>
        <dbReference type="ChEBI" id="CHEBI:59789"/>
    </ligand>
</feature>
<dbReference type="GO" id="GO:0002098">
    <property type="term" value="P:tRNA wobble uridine modification"/>
    <property type="evidence" value="ECO:0007669"/>
    <property type="project" value="InterPro"/>
</dbReference>
<evidence type="ECO:0000256" key="3">
    <source>
        <dbReference type="HAMAP-Rule" id="MF_01589"/>
    </source>
</evidence>
<proteinExistence type="inferred from homology"/>
<feature type="binding site" evidence="3 4">
    <location>
        <begin position="64"/>
        <end position="66"/>
    </location>
    <ligand>
        <name>S-adenosyl-L-methionine</name>
        <dbReference type="ChEBI" id="CHEBI:59789"/>
    </ligand>
</feature>
<dbReference type="InterPro" id="IPR005271">
    <property type="entry name" value="CmoA"/>
</dbReference>
<dbReference type="RefSeq" id="WP_124027375.1">
    <property type="nucleotide sequence ID" value="NZ_JBHRSN010000015.1"/>
</dbReference>
<evidence type="ECO:0000259" key="5">
    <source>
        <dbReference type="Pfam" id="PF13649"/>
    </source>
</evidence>
<dbReference type="GO" id="GO:1904047">
    <property type="term" value="F:S-adenosyl-L-methionine binding"/>
    <property type="evidence" value="ECO:0007669"/>
    <property type="project" value="UniProtKB-UniRule"/>
</dbReference>
<dbReference type="PIRSF" id="PIRSF006325">
    <property type="entry name" value="MeTrfase_bac"/>
    <property type="match status" value="1"/>
</dbReference>
<evidence type="ECO:0000313" key="7">
    <source>
        <dbReference type="Proteomes" id="UP000275281"/>
    </source>
</evidence>
<dbReference type="InterPro" id="IPR029063">
    <property type="entry name" value="SAM-dependent_MTases_sf"/>
</dbReference>
<keyword evidence="7" id="KW-1185">Reference proteome</keyword>
<accession>A0A3N5YD88</accession>
<evidence type="ECO:0000256" key="4">
    <source>
        <dbReference type="PIRSR" id="PIRSR006325-1"/>
    </source>
</evidence>
<dbReference type="CDD" id="cd02440">
    <property type="entry name" value="AdoMet_MTases"/>
    <property type="match status" value="1"/>
</dbReference>
<evidence type="ECO:0000256" key="1">
    <source>
        <dbReference type="ARBA" id="ARBA00022679"/>
    </source>
</evidence>
<dbReference type="NCBIfam" id="TIGR00740">
    <property type="entry name" value="carboxy-S-adenosyl-L-methionine synthase CmoA"/>
    <property type="match status" value="1"/>
</dbReference>
<dbReference type="InterPro" id="IPR041698">
    <property type="entry name" value="Methyltransf_25"/>
</dbReference>
<dbReference type="PANTHER" id="PTHR43861">
    <property type="entry name" value="TRANS-ACONITATE 2-METHYLTRANSFERASE-RELATED"/>
    <property type="match status" value="1"/>
</dbReference>
<dbReference type="Pfam" id="PF13649">
    <property type="entry name" value="Methyltransf_25"/>
    <property type="match status" value="1"/>
</dbReference>
<reference evidence="6 7" key="1">
    <citation type="submission" date="2018-11" db="EMBL/GenBank/DDBJ databases">
        <authorList>
            <person name="Ye M.-Q."/>
            <person name="Du Z.-J."/>
        </authorList>
    </citation>
    <scope>NUCLEOTIDE SEQUENCE [LARGE SCALE GENOMIC DNA]</scope>
    <source>
        <strain evidence="6 7">U0105</strain>
    </source>
</reference>
<dbReference type="AlphaFoldDB" id="A0A3N5YD88"/>
<dbReference type="OrthoDB" id="9779941at2"/>
<comment type="caution">
    <text evidence="6">The sequence shown here is derived from an EMBL/GenBank/DDBJ whole genome shotgun (WGS) entry which is preliminary data.</text>
</comment>
<dbReference type="SUPFAM" id="SSF53335">
    <property type="entry name" value="S-adenosyl-L-methionine-dependent methyltransferases"/>
    <property type="match status" value="1"/>
</dbReference>
<dbReference type="HAMAP" id="MF_01589">
    <property type="entry name" value="Cx_SAM_synthase"/>
    <property type="match status" value="1"/>
</dbReference>
<dbReference type="Gene3D" id="3.40.50.150">
    <property type="entry name" value="Vaccinia Virus protein VP39"/>
    <property type="match status" value="1"/>
</dbReference>
<protein>
    <recommendedName>
        <fullName evidence="3">Carboxy-S-adenosyl-L-methionine synthase</fullName>
        <shortName evidence="3">Cx-SAM synthase</shortName>
        <ecNumber evidence="3">2.1.3.-</ecNumber>
    </recommendedName>
</protein>
<keyword evidence="2 3" id="KW-0949">S-adenosyl-L-methionine</keyword>
<keyword evidence="1 3" id="KW-0808">Transferase</keyword>
<dbReference type="GO" id="GO:0016743">
    <property type="term" value="F:carboxyl- or carbamoyltransferase activity"/>
    <property type="evidence" value="ECO:0007669"/>
    <property type="project" value="UniProtKB-UniRule"/>
</dbReference>
<comment type="function">
    <text evidence="3">Catalyzes the conversion of S-adenosyl-L-methionine (SAM) to carboxy-S-adenosyl-L-methionine (Cx-SAM).</text>
</comment>
<sequence>MSQKDNIYAQKTHAIDDFRFDDTVADVFPDMINRSVPGYKTITHSAGRIAQRYVAQGDTLYDIGCSLGETSLSISRALPNDFCHIVAIDNAQAMVERCKRIVRQYALPNPIDVVCDDAQRINYECSGLICLNFTLQFIPREQRASLLSKLATALKPGGALLLSEKIRHPTQAGNELLIDLHHAFKRDNGYSELEIAQKRAAIENVMKTDTLDTHKQRLLEAGFDDVIVWYQNYNFVSMVAEKHR</sequence>
<feature type="domain" description="Methyltransferase" evidence="5">
    <location>
        <begin position="62"/>
        <end position="158"/>
    </location>
</feature>
<comment type="catalytic activity">
    <reaction evidence="3">
        <text>prephenate + S-adenosyl-L-methionine = carboxy-S-adenosyl-L-methionine + 3-phenylpyruvate + H2O</text>
        <dbReference type="Rhea" id="RHEA:51692"/>
        <dbReference type="ChEBI" id="CHEBI:15377"/>
        <dbReference type="ChEBI" id="CHEBI:18005"/>
        <dbReference type="ChEBI" id="CHEBI:29934"/>
        <dbReference type="ChEBI" id="CHEBI:59789"/>
        <dbReference type="ChEBI" id="CHEBI:134278"/>
    </reaction>
</comment>
<evidence type="ECO:0000313" key="6">
    <source>
        <dbReference type="EMBL" id="RPJ67475.1"/>
    </source>
</evidence>
<comment type="subunit">
    <text evidence="3">Homodimer.</text>
</comment>
<comment type="caution">
    <text evidence="3">Lacks conserved residue(s) required for the propagation of feature annotation.</text>
</comment>
<feature type="binding site" evidence="3 4">
    <location>
        <begin position="89"/>
        <end position="90"/>
    </location>
    <ligand>
        <name>S-adenosyl-L-methionine</name>
        <dbReference type="ChEBI" id="CHEBI:59789"/>
    </ligand>
</feature>
<dbReference type="EC" id="2.1.3.-" evidence="3"/>
<dbReference type="Proteomes" id="UP000275281">
    <property type="component" value="Unassembled WGS sequence"/>
</dbReference>
<organism evidence="6 7">
    <name type="scientific">Alteromonas sediminis</name>
    <dbReference type="NCBI Taxonomy" id="2259342"/>
    <lineage>
        <taxon>Bacteria</taxon>
        <taxon>Pseudomonadati</taxon>
        <taxon>Pseudomonadota</taxon>
        <taxon>Gammaproteobacteria</taxon>
        <taxon>Alteromonadales</taxon>
        <taxon>Alteromonadaceae</taxon>
        <taxon>Alteromonas/Salinimonas group</taxon>
        <taxon>Alteromonas</taxon>
    </lineage>
</organism>
<gene>
    <name evidence="3 6" type="primary">cmoA</name>
    <name evidence="6" type="ORF">DRW07_08125</name>
</gene>
<name>A0A3N5YD88_9ALTE</name>
<dbReference type="EMBL" id="RPOK01000002">
    <property type="protein sequence ID" value="RPJ67475.1"/>
    <property type="molecule type" value="Genomic_DNA"/>
</dbReference>
<evidence type="ECO:0000256" key="2">
    <source>
        <dbReference type="ARBA" id="ARBA00022691"/>
    </source>
</evidence>